<gene>
    <name evidence="2" type="ORF">DPM13_08925</name>
</gene>
<dbReference type="SUPFAM" id="SSF53850">
    <property type="entry name" value="Periplasmic binding protein-like II"/>
    <property type="match status" value="1"/>
</dbReference>
<evidence type="ECO:0000313" key="2">
    <source>
        <dbReference type="EMBL" id="AWX93214.1"/>
    </source>
</evidence>
<evidence type="ECO:0000259" key="1">
    <source>
        <dbReference type="Pfam" id="PF03466"/>
    </source>
</evidence>
<evidence type="ECO:0000313" key="3">
    <source>
        <dbReference type="Proteomes" id="UP000249922"/>
    </source>
</evidence>
<accession>A0ABM6WRB1</accession>
<dbReference type="InterPro" id="IPR005119">
    <property type="entry name" value="LysR_subst-bd"/>
</dbReference>
<keyword evidence="3" id="KW-1185">Reference proteome</keyword>
<name>A0ABM6WRB1_9RHOB</name>
<feature type="domain" description="LysR substrate-binding" evidence="1">
    <location>
        <begin position="1"/>
        <end position="50"/>
    </location>
</feature>
<dbReference type="Pfam" id="PF03466">
    <property type="entry name" value="LysR_substrate"/>
    <property type="match status" value="1"/>
</dbReference>
<dbReference type="Proteomes" id="UP000249922">
    <property type="component" value="Chromosome"/>
</dbReference>
<dbReference type="EMBL" id="CP030239">
    <property type="protein sequence ID" value="AWX93214.1"/>
    <property type="molecule type" value="Genomic_DNA"/>
</dbReference>
<sequence>MPRLDRFRERCPDVQLQLRTGESSEAIDPGAQLAIRLGLGDWPRVRSELRRRRLCASMGLNQKH</sequence>
<proteinExistence type="predicted"/>
<organism evidence="2 3">
    <name type="scientific">Paracoccus mutanolyticus</name>
    <dbReference type="NCBI Taxonomy" id="1499308"/>
    <lineage>
        <taxon>Bacteria</taxon>
        <taxon>Pseudomonadati</taxon>
        <taxon>Pseudomonadota</taxon>
        <taxon>Alphaproteobacteria</taxon>
        <taxon>Rhodobacterales</taxon>
        <taxon>Paracoccaceae</taxon>
        <taxon>Paracoccus</taxon>
    </lineage>
</organism>
<dbReference type="Gene3D" id="3.40.190.10">
    <property type="entry name" value="Periplasmic binding protein-like II"/>
    <property type="match status" value="1"/>
</dbReference>
<protein>
    <recommendedName>
        <fullName evidence="1">LysR substrate-binding domain-containing protein</fullName>
    </recommendedName>
</protein>
<reference evidence="2 3" key="1">
    <citation type="submission" date="2018-06" db="EMBL/GenBank/DDBJ databases">
        <title>Complete genome sequence of Paracoccus mutanolyticus strain RSP-02 isolated from cellulosic waste.</title>
        <authorList>
            <person name="Amrutha R.N."/>
            <person name="Shrivastav A."/>
            <person name="Buddana S.K."/>
            <person name="Deshpande U."/>
            <person name="Prakasham R.S."/>
        </authorList>
    </citation>
    <scope>NUCLEOTIDE SEQUENCE [LARGE SCALE GENOMIC DNA]</scope>
    <source>
        <strain evidence="2 3">RSP-02</strain>
    </source>
</reference>